<keyword evidence="2" id="KW-1185">Reference proteome</keyword>
<sequence>MMMMYGHVNEKEPLSNHIKYNHQRRDFAHIFSAKGFGYAFGFREYEKFLTVKDYLDMPITHIEDILEGINRGTEDLLIEKKKIADKLAAAEKSKAQNGKQ</sequence>
<dbReference type="GeneID" id="77953179"/>
<evidence type="ECO:0000313" key="1">
    <source>
        <dbReference type="EMBL" id="QYN80002.1"/>
    </source>
</evidence>
<evidence type="ECO:0000313" key="2">
    <source>
        <dbReference type="Proteomes" id="UP000828443"/>
    </source>
</evidence>
<dbReference type="Proteomes" id="UP000828443">
    <property type="component" value="Segment"/>
</dbReference>
<accession>A0AAE8BGI8</accession>
<dbReference type="RefSeq" id="YP_010676814.1">
    <property type="nucleotide sequence ID" value="NC_071015.1"/>
</dbReference>
<proteinExistence type="predicted"/>
<reference evidence="1" key="1">
    <citation type="journal article" date="2021" name="Viruses">
        <title>Novel Viruses That Lyse Plant and Human Strains of Kosakonia cowanii.</title>
        <authorList>
            <person name="Petrzik K."/>
            <person name="Brazdova S."/>
            <person name="Krawczyk K."/>
        </authorList>
    </citation>
    <scope>NUCLEOTIDE SEQUENCE</scope>
</reference>
<organism evidence="1 2">
    <name type="scientific">Kosakonia phage Kc263</name>
    <dbReference type="NCBI Taxonomy" id="2863194"/>
    <lineage>
        <taxon>Viruses</taxon>
        <taxon>Duplodnaviria</taxon>
        <taxon>Heunggongvirae</taxon>
        <taxon>Uroviricota</taxon>
        <taxon>Caudoviricetes</taxon>
        <taxon>Chimalliviridae</taxon>
        <taxon>Branisovskavirus</taxon>
        <taxon>Branisovskavirus Kc263</taxon>
    </lineage>
</organism>
<dbReference type="EMBL" id="MZ348422">
    <property type="protein sequence ID" value="QYN80002.1"/>
    <property type="molecule type" value="Genomic_DNA"/>
</dbReference>
<name>A0AAE8BGI8_9CAUD</name>
<dbReference type="KEGG" id="vg:77953179"/>
<protein>
    <submittedName>
        <fullName evidence="1">Uncharacterized protein</fullName>
    </submittedName>
</protein>